<reference evidence="1 2" key="1">
    <citation type="submission" date="2018-10" db="EMBL/GenBank/DDBJ databases">
        <title>The complete genome of Acinetobacter wuhouensis strain WCHAW010062.</title>
        <authorList>
            <person name="Hu Y."/>
            <person name="Long H."/>
            <person name="Feng Y."/>
            <person name="Zong Z."/>
        </authorList>
    </citation>
    <scope>NUCLEOTIDE SEQUENCE [LARGE SCALE GENOMIC DNA]</scope>
    <source>
        <strain evidence="1 2">WCHAW010062</strain>
    </source>
</reference>
<dbReference type="EMBL" id="CP033133">
    <property type="protein sequence ID" value="AYO54462.1"/>
    <property type="molecule type" value="Genomic_DNA"/>
</dbReference>
<protein>
    <submittedName>
        <fullName evidence="1">DUF2946 domain-containing protein</fullName>
    </submittedName>
</protein>
<name>A0A3G2T3B8_9GAMM</name>
<organism evidence="1 2">
    <name type="scientific">Acinetobacter wuhouensis</name>
    <dbReference type="NCBI Taxonomy" id="1879050"/>
    <lineage>
        <taxon>Bacteria</taxon>
        <taxon>Pseudomonadati</taxon>
        <taxon>Pseudomonadota</taxon>
        <taxon>Gammaproteobacteria</taxon>
        <taxon>Moraxellales</taxon>
        <taxon>Moraxellaceae</taxon>
        <taxon>Acinetobacter</taxon>
    </lineage>
</organism>
<proteinExistence type="predicted"/>
<dbReference type="Proteomes" id="UP000279962">
    <property type="component" value="Chromosome"/>
</dbReference>
<dbReference type="AlphaFoldDB" id="A0A3G2T3B8"/>
<evidence type="ECO:0000313" key="2">
    <source>
        <dbReference type="Proteomes" id="UP000279962"/>
    </source>
</evidence>
<gene>
    <name evidence="1" type="ORF">CDG68_12790</name>
</gene>
<evidence type="ECO:0000313" key="1">
    <source>
        <dbReference type="EMBL" id="AYO54462.1"/>
    </source>
</evidence>
<accession>A0A3G2T3B8</accession>
<sequence length="163" mass="18885">MHVLRRSGLLLAFATVFLQLAVFLQPLLPEQYQIAPVCEDITQSLLRPSHSHNLHSESQDFSHQHLQDFSKQPESSFIHHYLHADQDEHRSTTGHNHHDMNHQCQYCVVYGNLVMPPEVGVQEILVRIQVKLMAFVEAFQHVYFLLQRLFLIPQGRAPPMVFA</sequence>